<dbReference type="Pfam" id="PF20160">
    <property type="entry name" value="C-JID"/>
    <property type="match status" value="1"/>
</dbReference>
<comment type="caution">
    <text evidence="4">The sequence shown here is derived from an EMBL/GenBank/DDBJ whole genome shotgun (WGS) entry which is preliminary data.</text>
</comment>
<dbReference type="InterPro" id="IPR045344">
    <property type="entry name" value="C-JID"/>
</dbReference>
<evidence type="ECO:0000259" key="3">
    <source>
        <dbReference type="Pfam" id="PF20160"/>
    </source>
</evidence>
<proteinExistence type="predicted"/>
<evidence type="ECO:0000256" key="1">
    <source>
        <dbReference type="ARBA" id="ARBA00022614"/>
    </source>
</evidence>
<evidence type="ECO:0000313" key="4">
    <source>
        <dbReference type="EMBL" id="MED6146310.1"/>
    </source>
</evidence>
<gene>
    <name evidence="4" type="ORF">PIB30_033308</name>
</gene>
<dbReference type="InterPro" id="IPR044974">
    <property type="entry name" value="Disease_R_plants"/>
</dbReference>
<evidence type="ECO:0000256" key="2">
    <source>
        <dbReference type="ARBA" id="ARBA00022737"/>
    </source>
</evidence>
<protein>
    <recommendedName>
        <fullName evidence="3">C-JID domain-containing protein</fullName>
    </recommendedName>
</protein>
<reference evidence="4 5" key="1">
    <citation type="journal article" date="2023" name="Plants (Basel)">
        <title>Bridging the Gap: Combining Genomics and Transcriptomics Approaches to Understand Stylosanthes scabra, an Orphan Legume from the Brazilian Caatinga.</title>
        <authorList>
            <person name="Ferreira-Neto J.R.C."/>
            <person name="da Silva M.D."/>
            <person name="Binneck E."/>
            <person name="de Melo N.F."/>
            <person name="da Silva R.H."/>
            <person name="de Melo A.L.T.M."/>
            <person name="Pandolfi V."/>
            <person name="Bustamante F.O."/>
            <person name="Brasileiro-Vidal A.C."/>
            <person name="Benko-Iseppon A.M."/>
        </authorList>
    </citation>
    <scope>NUCLEOTIDE SEQUENCE [LARGE SCALE GENOMIC DNA]</scope>
    <source>
        <tissue evidence="4">Leaves</tissue>
    </source>
</reference>
<accession>A0ABU6TC82</accession>
<dbReference type="EMBL" id="JASCZI010090771">
    <property type="protein sequence ID" value="MED6146310.1"/>
    <property type="molecule type" value="Genomic_DNA"/>
</dbReference>
<feature type="domain" description="C-JID" evidence="3">
    <location>
        <begin position="316"/>
        <end position="381"/>
    </location>
</feature>
<dbReference type="Gene3D" id="3.80.10.10">
    <property type="entry name" value="Ribonuclease Inhibitor"/>
    <property type="match status" value="2"/>
</dbReference>
<dbReference type="Proteomes" id="UP001341840">
    <property type="component" value="Unassembled WGS sequence"/>
</dbReference>
<dbReference type="SUPFAM" id="SSF52058">
    <property type="entry name" value="L domain-like"/>
    <property type="match status" value="1"/>
</dbReference>
<organism evidence="4 5">
    <name type="scientific">Stylosanthes scabra</name>
    <dbReference type="NCBI Taxonomy" id="79078"/>
    <lineage>
        <taxon>Eukaryota</taxon>
        <taxon>Viridiplantae</taxon>
        <taxon>Streptophyta</taxon>
        <taxon>Embryophyta</taxon>
        <taxon>Tracheophyta</taxon>
        <taxon>Spermatophyta</taxon>
        <taxon>Magnoliopsida</taxon>
        <taxon>eudicotyledons</taxon>
        <taxon>Gunneridae</taxon>
        <taxon>Pentapetalae</taxon>
        <taxon>rosids</taxon>
        <taxon>fabids</taxon>
        <taxon>Fabales</taxon>
        <taxon>Fabaceae</taxon>
        <taxon>Papilionoideae</taxon>
        <taxon>50 kb inversion clade</taxon>
        <taxon>dalbergioids sensu lato</taxon>
        <taxon>Dalbergieae</taxon>
        <taxon>Pterocarpus clade</taxon>
        <taxon>Stylosanthes</taxon>
    </lineage>
</organism>
<dbReference type="PANTHER" id="PTHR11017:SF574">
    <property type="entry name" value="ADP-RIBOSYL CYCLASE_CYCLIC ADP-RIBOSE HYDROLASE"/>
    <property type="match status" value="1"/>
</dbReference>
<keyword evidence="1" id="KW-0433">Leucine-rich repeat</keyword>
<dbReference type="InterPro" id="IPR032675">
    <property type="entry name" value="LRR_dom_sf"/>
</dbReference>
<keyword evidence="2" id="KW-0677">Repeat</keyword>
<sequence>METLPLTDQRYELVEIDLSDSEIVQLWEGKKFLNKLEHLTLFSCEKLKQTPDLSGAPNLKRLHIQHCPQLNYIHHSLTQHKSLVELNLSLCWSLETVGDKLEMSSLKKLDLQECTSLRRVPEFGECMKQLSILTLKLEGIGELPSTFGNLVGLTELYLDVQYIGRPISLGCFRCLNKFELQYRHEIQNRDVPLSSLSLATSLTSLTLRDCFLESQESIPHYDLGHLPFLTELDLSLNDFKRVPISIHRLPKLRRLKLNNCYDMEVLPDLPSSLRVLEANGCGSLDASNVNDVISKACCVFAESATQDREDIFQIVIPGREIPAWFEHQEQGNGVSLSCPSTKTMAFSLCFVFDAGIYGTVFSMICCNGQEFINESLLKEFPIMFPWNMGIVLNGYYVSNLLGQHNRFHLLFPRYTYYNNNNNNCVKRSAAHWVCNQDIQEKKSNSSTE</sequence>
<dbReference type="PANTHER" id="PTHR11017">
    <property type="entry name" value="LEUCINE-RICH REPEAT-CONTAINING PROTEIN"/>
    <property type="match status" value="1"/>
</dbReference>
<evidence type="ECO:0000313" key="5">
    <source>
        <dbReference type="Proteomes" id="UP001341840"/>
    </source>
</evidence>
<name>A0ABU6TC82_9FABA</name>
<keyword evidence="5" id="KW-1185">Reference proteome</keyword>